<proteinExistence type="inferred from homology"/>
<evidence type="ECO:0000256" key="9">
    <source>
        <dbReference type="SAM" id="MobiDB-lite"/>
    </source>
</evidence>
<keyword evidence="10" id="KW-0812">Transmembrane</keyword>
<feature type="domain" description="Glycoside hydrolase family 9" evidence="11">
    <location>
        <begin position="313"/>
        <end position="728"/>
    </location>
</feature>
<feature type="compositionally biased region" description="Low complexity" evidence="9">
    <location>
        <begin position="61"/>
        <end position="85"/>
    </location>
</feature>
<comment type="caution">
    <text evidence="12">The sequence shown here is derived from an EMBL/GenBank/DDBJ whole genome shotgun (WGS) entry which is preliminary data.</text>
</comment>
<feature type="transmembrane region" description="Helical" evidence="10">
    <location>
        <begin position="28"/>
        <end position="52"/>
    </location>
</feature>
<sequence>MYTNEVHSELATINNGPYKWWHRRWVKITGISVIILIVFAVTLGLVLNFVVFAPKKAETNTPVATSSSSPATTISTPSSLSTTTPLVTSTTTQHAEDISAIVTRIGINVRAAGMCNGDRNTYATYCNTRNSNSIQDAMSCINKLPFVTGLAWGCVNAQFGKCKCTADTSYQNDWAHTFSEAKNNLFKGCSNSIEAERYEGNMYLTYTCSTHNPWELEIRFNKSANIQTSYGNLTNKINDQIFVYRQSSWNDYPKINTTFYFEFVADGDVKPSNIILVLFDRQPVNISLIIVPPLSIFPSKPINISTNNGTYDYGAVLYASILFYESQRSGRLPSNKRISWRSDSMLKDCGENGEDLTGGYFIDGSSLEKISSRTAQFTSVLAWGVIDYEDAYVKADQIEYVRDAIRWSTDYLIKAHVNEHEFYERVGDEEFWKSLIDDWSRPEDILVSRPTLKIDLNKDNLFVPGEAAAALAAASIVFRLSDPVYHSKLLTHARQLYNLAKNNNRHLFLLPSKGGNALAWAALWLLRATGEQSYLLDAKQHYIEFELDEYTHTIYEEYIRTIGVQVLMAKIIKEQIYRKVVERTCNNVVHNMQTTEKGLAYIDAFSKLKSTADMAFFCLQAADIGINTQEYLNFTTSQIGYMLGDSGRSYVVGVGQNYPKKPRDRGSSCPALPATCNERAYLNPNANPYLLVGALVSGPSFSDYFYDDRMESKTNQVSVENNAGFQSAVAGLLYHQLGLGK</sequence>
<dbReference type="InterPro" id="IPR008928">
    <property type="entry name" value="6-hairpin_glycosidase_sf"/>
</dbReference>
<keyword evidence="8" id="KW-0624">Polysaccharide degradation</keyword>
<comment type="similarity">
    <text evidence="2">Belongs to the glycosyl hydrolase 9 (cellulase E) family.</text>
</comment>
<dbReference type="InterPro" id="IPR001701">
    <property type="entry name" value="Glyco_hydro_9"/>
</dbReference>
<evidence type="ECO:0000313" key="13">
    <source>
        <dbReference type="Proteomes" id="UP000663845"/>
    </source>
</evidence>
<feature type="region of interest" description="Disordered" evidence="9">
    <location>
        <begin position="60"/>
        <end position="85"/>
    </location>
</feature>
<evidence type="ECO:0000256" key="5">
    <source>
        <dbReference type="ARBA" id="ARBA00023001"/>
    </source>
</evidence>
<evidence type="ECO:0000256" key="6">
    <source>
        <dbReference type="ARBA" id="ARBA00023277"/>
    </source>
</evidence>
<reference evidence="12" key="1">
    <citation type="submission" date="2021-02" db="EMBL/GenBank/DDBJ databases">
        <authorList>
            <person name="Nowell W R."/>
        </authorList>
    </citation>
    <scope>NUCLEOTIDE SEQUENCE</scope>
</reference>
<dbReference type="Gene3D" id="1.50.10.10">
    <property type="match status" value="1"/>
</dbReference>
<keyword evidence="10" id="KW-0472">Membrane</keyword>
<evidence type="ECO:0000256" key="3">
    <source>
        <dbReference type="ARBA" id="ARBA00012601"/>
    </source>
</evidence>
<dbReference type="AlphaFoldDB" id="A0A814MGC8"/>
<evidence type="ECO:0000256" key="4">
    <source>
        <dbReference type="ARBA" id="ARBA00022801"/>
    </source>
</evidence>
<dbReference type="InterPro" id="IPR012341">
    <property type="entry name" value="6hp_glycosidase-like_sf"/>
</dbReference>
<accession>A0A814MGC8</accession>
<dbReference type="Proteomes" id="UP000663845">
    <property type="component" value="Unassembled WGS sequence"/>
</dbReference>
<keyword evidence="10" id="KW-1133">Transmembrane helix</keyword>
<dbReference type="SUPFAM" id="SSF48208">
    <property type="entry name" value="Six-hairpin glycosidases"/>
    <property type="match status" value="1"/>
</dbReference>
<evidence type="ECO:0000256" key="2">
    <source>
        <dbReference type="ARBA" id="ARBA00007072"/>
    </source>
</evidence>
<evidence type="ECO:0000256" key="8">
    <source>
        <dbReference type="ARBA" id="ARBA00023326"/>
    </source>
</evidence>
<evidence type="ECO:0000313" key="12">
    <source>
        <dbReference type="EMBL" id="CAF1077641.1"/>
    </source>
</evidence>
<evidence type="ECO:0000256" key="1">
    <source>
        <dbReference type="ARBA" id="ARBA00000966"/>
    </source>
</evidence>
<gene>
    <name evidence="12" type="ORF">JYZ213_LOCUS20113</name>
</gene>
<keyword evidence="7" id="KW-0326">Glycosidase</keyword>
<dbReference type="PANTHER" id="PTHR22298">
    <property type="entry name" value="ENDO-1,4-BETA-GLUCANASE"/>
    <property type="match status" value="1"/>
</dbReference>
<evidence type="ECO:0000256" key="10">
    <source>
        <dbReference type="SAM" id="Phobius"/>
    </source>
</evidence>
<keyword evidence="4" id="KW-0378">Hydrolase</keyword>
<evidence type="ECO:0000256" key="7">
    <source>
        <dbReference type="ARBA" id="ARBA00023295"/>
    </source>
</evidence>
<dbReference type="EC" id="3.2.1.4" evidence="3"/>
<dbReference type="Pfam" id="PF00759">
    <property type="entry name" value="Glyco_hydro_9"/>
    <property type="match status" value="1"/>
</dbReference>
<dbReference type="GO" id="GO:0008810">
    <property type="term" value="F:cellulase activity"/>
    <property type="evidence" value="ECO:0007669"/>
    <property type="project" value="UniProtKB-EC"/>
</dbReference>
<protein>
    <recommendedName>
        <fullName evidence="3">cellulase</fullName>
        <ecNumber evidence="3">3.2.1.4</ecNumber>
    </recommendedName>
</protein>
<comment type="catalytic activity">
    <reaction evidence="1">
        <text>Endohydrolysis of (1-&gt;4)-beta-D-glucosidic linkages in cellulose, lichenin and cereal beta-D-glucans.</text>
        <dbReference type="EC" id="3.2.1.4"/>
    </reaction>
</comment>
<keyword evidence="5" id="KW-0136">Cellulose degradation</keyword>
<organism evidence="12 13">
    <name type="scientific">Adineta steineri</name>
    <dbReference type="NCBI Taxonomy" id="433720"/>
    <lineage>
        <taxon>Eukaryota</taxon>
        <taxon>Metazoa</taxon>
        <taxon>Spiralia</taxon>
        <taxon>Gnathifera</taxon>
        <taxon>Rotifera</taxon>
        <taxon>Eurotatoria</taxon>
        <taxon>Bdelloidea</taxon>
        <taxon>Adinetida</taxon>
        <taxon>Adinetidae</taxon>
        <taxon>Adineta</taxon>
    </lineage>
</organism>
<dbReference type="EMBL" id="CAJNOG010000209">
    <property type="protein sequence ID" value="CAF1077641.1"/>
    <property type="molecule type" value="Genomic_DNA"/>
</dbReference>
<dbReference type="GO" id="GO:0030245">
    <property type="term" value="P:cellulose catabolic process"/>
    <property type="evidence" value="ECO:0007669"/>
    <property type="project" value="UniProtKB-KW"/>
</dbReference>
<keyword evidence="6" id="KW-0119">Carbohydrate metabolism</keyword>
<evidence type="ECO:0000259" key="11">
    <source>
        <dbReference type="Pfam" id="PF00759"/>
    </source>
</evidence>
<name>A0A814MGC8_9BILA</name>